<keyword evidence="6 7" id="KW-0472">Membrane</keyword>
<dbReference type="NCBIfam" id="TIGR00705">
    <property type="entry name" value="SppA_67K"/>
    <property type="match status" value="1"/>
</dbReference>
<dbReference type="InterPro" id="IPR004634">
    <property type="entry name" value="Pept_S49_pIV"/>
</dbReference>
<evidence type="ECO:0000259" key="8">
    <source>
        <dbReference type="Pfam" id="PF01343"/>
    </source>
</evidence>
<evidence type="ECO:0000256" key="1">
    <source>
        <dbReference type="ARBA" id="ARBA00004370"/>
    </source>
</evidence>
<feature type="domain" description="Peptidase S49" evidence="8">
    <location>
        <begin position="373"/>
        <end position="523"/>
    </location>
</feature>
<dbReference type="RefSeq" id="WP_345270741.1">
    <property type="nucleotide sequence ID" value="NZ_BAABHB010000015.1"/>
</dbReference>
<dbReference type="SUPFAM" id="SSF52096">
    <property type="entry name" value="ClpP/crotonase"/>
    <property type="match status" value="2"/>
</dbReference>
<dbReference type="PIRSF" id="PIRSF001217">
    <property type="entry name" value="Protease_4_SppA"/>
    <property type="match status" value="1"/>
</dbReference>
<dbReference type="InterPro" id="IPR047272">
    <property type="entry name" value="S49_SppA_C"/>
</dbReference>
<keyword evidence="4" id="KW-0378">Hydrolase</keyword>
<sequence>MRQFLKYVLATIVGLLLFSFISFMLLFGIASVISMASDKQVSVSEKSVLKLDLDNPIREIGEDNPFAELLPFTSDGNVMGLIELRKALANAKADPNIKGIYLKTESPQAGWASLEEVRNALIDFKQSKKFVYAYGENMSEKGYYVASVADNIYLNPIGSLEWNGLEGEYMFFKGTLDKLGVKPLIFRVGEFKSAVEPFIREDMSQPNKLQTASFLNSLNNHFMANVARSRGLQLADLQKLADNLSIQTAADAQRAKLVTRVAYFDEVENELRQKLDIAGDKKINYISLGKYGKAKKYVLDGNSRNRIAVIVASGEIVSGKDNDRDNIASDKVAEQLRKARLDDKVKAVVLRINSPGGSALASDVMWREITLTNKVKPVVASMSDYAASGGYYMAMGCRRIVAYPNTITGSIGVFGMLFNAQNFFKEKLGITYDRVTTNKYSDFPSVTHEMSEFEKNIIQQSVERTYNVFTTKAAQGRKMSVDSLKALASGRVWSGEQAKANGLIDALGGLDEAVKLAAKDAGLKDGDYRLRFIPEKRSFMERFFNTLSDEEEARINSQLGEAAPYLKYMKKLKNLEGIQARMPFELTIR</sequence>
<dbReference type="Gene3D" id="3.90.226.10">
    <property type="entry name" value="2-enoyl-CoA Hydratase, Chain A, domain 1"/>
    <property type="match status" value="4"/>
</dbReference>
<dbReference type="EMBL" id="BAABHB010000015">
    <property type="protein sequence ID" value="GAA4417294.1"/>
    <property type="molecule type" value="Genomic_DNA"/>
</dbReference>
<dbReference type="CDD" id="cd07023">
    <property type="entry name" value="S49_Sppa_N_C"/>
    <property type="match status" value="1"/>
</dbReference>
<feature type="domain" description="Peptidase S49" evidence="8">
    <location>
        <begin position="124"/>
        <end position="276"/>
    </location>
</feature>
<evidence type="ECO:0000256" key="5">
    <source>
        <dbReference type="ARBA" id="ARBA00022825"/>
    </source>
</evidence>
<proteinExistence type="inferred from homology"/>
<dbReference type="Proteomes" id="UP001500936">
    <property type="component" value="Unassembled WGS sequence"/>
</dbReference>
<evidence type="ECO:0000313" key="9">
    <source>
        <dbReference type="EMBL" id="GAA4417294.1"/>
    </source>
</evidence>
<accession>A0ABP8KVM2</accession>
<keyword evidence="5" id="KW-0720">Serine protease</keyword>
<dbReference type="InterPro" id="IPR002142">
    <property type="entry name" value="Peptidase_S49"/>
</dbReference>
<dbReference type="CDD" id="cd07018">
    <property type="entry name" value="S49_SppA_67K_type"/>
    <property type="match status" value="1"/>
</dbReference>
<dbReference type="InterPro" id="IPR004635">
    <property type="entry name" value="Pept_S49_SppA"/>
</dbReference>
<evidence type="ECO:0000256" key="4">
    <source>
        <dbReference type="ARBA" id="ARBA00022801"/>
    </source>
</evidence>
<dbReference type="NCBIfam" id="TIGR00706">
    <property type="entry name" value="SppA_dom"/>
    <property type="match status" value="1"/>
</dbReference>
<dbReference type="PANTHER" id="PTHR33209:SF1">
    <property type="entry name" value="PEPTIDASE S49 DOMAIN-CONTAINING PROTEIN"/>
    <property type="match status" value="1"/>
</dbReference>
<evidence type="ECO:0000256" key="2">
    <source>
        <dbReference type="ARBA" id="ARBA00008683"/>
    </source>
</evidence>
<feature type="transmembrane region" description="Helical" evidence="7">
    <location>
        <begin position="7"/>
        <end position="33"/>
    </location>
</feature>
<keyword evidence="7" id="KW-0812">Transmembrane</keyword>
<dbReference type="PANTHER" id="PTHR33209">
    <property type="entry name" value="PROTEASE 4"/>
    <property type="match status" value="1"/>
</dbReference>
<keyword evidence="7" id="KW-1133">Transmembrane helix</keyword>
<dbReference type="InterPro" id="IPR029045">
    <property type="entry name" value="ClpP/crotonase-like_dom_sf"/>
</dbReference>
<comment type="similarity">
    <text evidence="2">Belongs to the peptidase S49 family.</text>
</comment>
<reference evidence="10" key="1">
    <citation type="journal article" date="2019" name="Int. J. Syst. Evol. Microbiol.">
        <title>The Global Catalogue of Microorganisms (GCM) 10K type strain sequencing project: providing services to taxonomists for standard genome sequencing and annotation.</title>
        <authorList>
            <consortium name="The Broad Institute Genomics Platform"/>
            <consortium name="The Broad Institute Genome Sequencing Center for Infectious Disease"/>
            <person name="Wu L."/>
            <person name="Ma J."/>
        </authorList>
    </citation>
    <scope>NUCLEOTIDE SEQUENCE [LARGE SCALE GENOMIC DNA]</scope>
    <source>
        <strain evidence="10">JCM 17925</strain>
    </source>
</reference>
<gene>
    <name evidence="9" type="primary">sppA</name>
    <name evidence="9" type="ORF">GCM10023187_49550</name>
</gene>
<name>A0ABP8KVM2_9BACT</name>
<evidence type="ECO:0000256" key="3">
    <source>
        <dbReference type="ARBA" id="ARBA00022670"/>
    </source>
</evidence>
<dbReference type="InterPro" id="IPR047217">
    <property type="entry name" value="S49_SppA_67K_type_N"/>
</dbReference>
<dbReference type="Pfam" id="PF01343">
    <property type="entry name" value="Peptidase_S49"/>
    <property type="match status" value="2"/>
</dbReference>
<comment type="subcellular location">
    <subcellularLocation>
        <location evidence="1">Membrane</location>
    </subcellularLocation>
</comment>
<evidence type="ECO:0000256" key="6">
    <source>
        <dbReference type="ARBA" id="ARBA00023136"/>
    </source>
</evidence>
<protein>
    <submittedName>
        <fullName evidence="9">Signal peptide peptidase SppA</fullName>
    </submittedName>
</protein>
<evidence type="ECO:0000256" key="7">
    <source>
        <dbReference type="SAM" id="Phobius"/>
    </source>
</evidence>
<keyword evidence="3" id="KW-0645">Protease</keyword>
<keyword evidence="10" id="KW-1185">Reference proteome</keyword>
<organism evidence="9 10">
    <name type="scientific">Nibrella viscosa</name>
    <dbReference type="NCBI Taxonomy" id="1084524"/>
    <lineage>
        <taxon>Bacteria</taxon>
        <taxon>Pseudomonadati</taxon>
        <taxon>Bacteroidota</taxon>
        <taxon>Cytophagia</taxon>
        <taxon>Cytophagales</taxon>
        <taxon>Spirosomataceae</taxon>
        <taxon>Nibrella</taxon>
    </lineage>
</organism>
<comment type="caution">
    <text evidence="9">The sequence shown here is derived from an EMBL/GenBank/DDBJ whole genome shotgun (WGS) entry which is preliminary data.</text>
</comment>
<evidence type="ECO:0000313" key="10">
    <source>
        <dbReference type="Proteomes" id="UP001500936"/>
    </source>
</evidence>